<organism evidence="3 5">
    <name type="scientific">Nitzschia inconspicua</name>
    <dbReference type="NCBI Taxonomy" id="303405"/>
    <lineage>
        <taxon>Eukaryota</taxon>
        <taxon>Sar</taxon>
        <taxon>Stramenopiles</taxon>
        <taxon>Ochrophyta</taxon>
        <taxon>Bacillariophyta</taxon>
        <taxon>Bacillariophyceae</taxon>
        <taxon>Bacillariophycidae</taxon>
        <taxon>Bacillariales</taxon>
        <taxon>Bacillariaceae</taxon>
        <taxon>Nitzschia</taxon>
    </lineage>
</organism>
<keyword evidence="2" id="KW-0812">Transmembrane</keyword>
<evidence type="ECO:0000256" key="1">
    <source>
        <dbReference type="SAM" id="MobiDB-lite"/>
    </source>
</evidence>
<dbReference type="EMBL" id="JAGRRH010000019">
    <property type="protein sequence ID" value="KAG7349923.1"/>
    <property type="molecule type" value="Genomic_DNA"/>
</dbReference>
<protein>
    <submittedName>
        <fullName evidence="3">Uncharacterized protein</fullName>
    </submittedName>
</protein>
<evidence type="ECO:0000313" key="4">
    <source>
        <dbReference type="EMBL" id="KAG7349923.1"/>
    </source>
</evidence>
<proteinExistence type="predicted"/>
<feature type="transmembrane region" description="Helical" evidence="2">
    <location>
        <begin position="135"/>
        <end position="153"/>
    </location>
</feature>
<reference evidence="3" key="2">
    <citation type="submission" date="2021-04" db="EMBL/GenBank/DDBJ databases">
        <authorList>
            <person name="Podell S."/>
        </authorList>
    </citation>
    <scope>NUCLEOTIDE SEQUENCE</scope>
    <source>
        <strain evidence="3">Hildebrandi</strain>
    </source>
</reference>
<accession>A0A9K3PAE7</accession>
<keyword evidence="2" id="KW-0472">Membrane</keyword>
<dbReference type="OrthoDB" id="47421at2759"/>
<dbReference type="EMBL" id="JAGRRH010000072">
    <property type="protein sequence ID" value="KAG7337829.1"/>
    <property type="molecule type" value="Genomic_DNA"/>
</dbReference>
<dbReference type="Proteomes" id="UP000693970">
    <property type="component" value="Unassembled WGS sequence"/>
</dbReference>
<reference evidence="3" key="1">
    <citation type="journal article" date="2021" name="Sci. Rep.">
        <title>Diploid genomic architecture of Nitzschia inconspicua, an elite biomass production diatom.</title>
        <authorList>
            <person name="Oliver A."/>
            <person name="Podell S."/>
            <person name="Pinowska A."/>
            <person name="Traller J.C."/>
            <person name="Smith S.R."/>
            <person name="McClure R."/>
            <person name="Beliaev A."/>
            <person name="Bohutskyi P."/>
            <person name="Hill E.A."/>
            <person name="Rabines A."/>
            <person name="Zheng H."/>
            <person name="Allen L.Z."/>
            <person name="Kuo A."/>
            <person name="Grigoriev I.V."/>
            <person name="Allen A.E."/>
            <person name="Hazlebeck D."/>
            <person name="Allen E.E."/>
        </authorList>
    </citation>
    <scope>NUCLEOTIDE SEQUENCE</scope>
    <source>
        <strain evidence="3">Hildebrandi</strain>
    </source>
</reference>
<feature type="region of interest" description="Disordered" evidence="1">
    <location>
        <begin position="210"/>
        <end position="233"/>
    </location>
</feature>
<keyword evidence="2" id="KW-1133">Transmembrane helix</keyword>
<evidence type="ECO:0000313" key="3">
    <source>
        <dbReference type="EMBL" id="KAG7337829.1"/>
    </source>
</evidence>
<keyword evidence="5" id="KW-1185">Reference proteome</keyword>
<comment type="caution">
    <text evidence="3">The sequence shown here is derived from an EMBL/GenBank/DDBJ whole genome shotgun (WGS) entry which is preliminary data.</text>
</comment>
<dbReference type="AlphaFoldDB" id="A0A9K3PAE7"/>
<name>A0A9K3PAE7_9STRA</name>
<evidence type="ECO:0000313" key="5">
    <source>
        <dbReference type="Proteomes" id="UP000693970"/>
    </source>
</evidence>
<feature type="transmembrane region" description="Helical" evidence="2">
    <location>
        <begin position="111"/>
        <end position="129"/>
    </location>
</feature>
<sequence>MTTASNNNARDPSGYLTSPPSTVVKVVGTARDDINGLLGIVLSYNMERERYLVHMTSSQSTMALKKENIQKASMMEKYRCQFQQLQNDPRVREKVAHYVRWCENQVQPYKLWHVLGAALLFAVIMLYFFGFTKCLMVTSMFILLLVIVLPDILNKASPTVILQRFPQRSREALEQQLPFLRGKLSDRMAVAIIMVVVAFTLQSLFVGSGSSTPKVSPPPRPTNNAPKAALSTAAASTTKEMMEKYYHLGFQDAIDGKDKGFSIQEELKKLADVQHRSLVTEEQEEPLADVINDDFDYYPTTPPPPPKPLLSRLFSFSAMGSMFYIYRMLKEKGIDQSTGLFSVGQLAANLQHHTELWQQAMLLFSVYNLMRVVLSW</sequence>
<evidence type="ECO:0000256" key="2">
    <source>
        <dbReference type="SAM" id="Phobius"/>
    </source>
</evidence>
<gene>
    <name evidence="4" type="ORF">IV203_012520</name>
    <name evidence="3" type="ORF">IV203_012714</name>
</gene>
<feature type="transmembrane region" description="Helical" evidence="2">
    <location>
        <begin position="188"/>
        <end position="207"/>
    </location>
</feature>